<dbReference type="GO" id="GO:0016702">
    <property type="term" value="F:oxidoreductase activity, acting on single donors with incorporation of molecular oxygen, incorporation of two atoms of oxygen"/>
    <property type="evidence" value="ECO:0007669"/>
    <property type="project" value="UniProtKB-ARBA"/>
</dbReference>
<evidence type="ECO:0000313" key="7">
    <source>
        <dbReference type="EMBL" id="AWI54403.1"/>
    </source>
</evidence>
<evidence type="ECO:0000256" key="1">
    <source>
        <dbReference type="ARBA" id="ARBA00001947"/>
    </source>
</evidence>
<evidence type="ECO:0000313" key="8">
    <source>
        <dbReference type="Proteomes" id="UP000244892"/>
    </source>
</evidence>
<dbReference type="RefSeq" id="WP_109037399.1">
    <property type="nucleotide sequence ID" value="NZ_CP029210.1"/>
</dbReference>
<comment type="cofactor">
    <cofactor evidence="1">
        <name>Zn(2+)</name>
        <dbReference type="ChEBI" id="CHEBI:29105"/>
    </cofactor>
</comment>
<dbReference type="PANTHER" id="PTHR30096">
    <property type="entry name" value="4,5-DOPA DIOXYGENASE EXTRADIOL-LIKE PROTEIN"/>
    <property type="match status" value="1"/>
</dbReference>
<dbReference type="Pfam" id="PF02900">
    <property type="entry name" value="LigB"/>
    <property type="match status" value="1"/>
</dbReference>
<dbReference type="CDD" id="cd07363">
    <property type="entry name" value="45_DOPA_Dioxygenase"/>
    <property type="match status" value="1"/>
</dbReference>
<reference evidence="7 8" key="1">
    <citation type="submission" date="2018-05" db="EMBL/GenBank/DDBJ databases">
        <title>complete genome sequence of Aquabacterium olei NBRC 110486.</title>
        <authorList>
            <person name="Tang B."/>
            <person name="Chang J."/>
            <person name="Zhang L."/>
            <person name="Yang H."/>
        </authorList>
    </citation>
    <scope>NUCLEOTIDE SEQUENCE [LARGE SCALE GENOMIC DNA]</scope>
    <source>
        <strain evidence="7 8">NBRC 110486</strain>
    </source>
</reference>
<dbReference type="InterPro" id="IPR014436">
    <property type="entry name" value="Extradiol_dOase_DODA"/>
</dbReference>
<dbReference type="OrthoDB" id="9790889at2"/>
<gene>
    <name evidence="7" type="ORF">DEH84_13950</name>
</gene>
<evidence type="ECO:0000256" key="4">
    <source>
        <dbReference type="ARBA" id="ARBA00022833"/>
    </source>
</evidence>
<evidence type="ECO:0000256" key="5">
    <source>
        <dbReference type="ARBA" id="ARBA00023002"/>
    </source>
</evidence>
<dbReference type="GO" id="GO:0008270">
    <property type="term" value="F:zinc ion binding"/>
    <property type="evidence" value="ECO:0007669"/>
    <property type="project" value="InterPro"/>
</dbReference>
<evidence type="ECO:0000256" key="2">
    <source>
        <dbReference type="ARBA" id="ARBA00007581"/>
    </source>
</evidence>
<comment type="similarity">
    <text evidence="2">Belongs to the DODA-type extradiol aromatic ring-opening dioxygenase family.</text>
</comment>
<dbReference type="Gene3D" id="3.40.830.10">
    <property type="entry name" value="LigB-like"/>
    <property type="match status" value="1"/>
</dbReference>
<keyword evidence="8" id="KW-1185">Reference proteome</keyword>
<organism evidence="7 8">
    <name type="scientific">Aquabacterium olei</name>
    <dbReference type="NCBI Taxonomy" id="1296669"/>
    <lineage>
        <taxon>Bacteria</taxon>
        <taxon>Pseudomonadati</taxon>
        <taxon>Pseudomonadota</taxon>
        <taxon>Betaproteobacteria</taxon>
        <taxon>Burkholderiales</taxon>
        <taxon>Aquabacterium</taxon>
    </lineage>
</organism>
<dbReference type="PIRSF" id="PIRSF006157">
    <property type="entry name" value="Doxgns_DODA"/>
    <property type="match status" value="1"/>
</dbReference>
<dbReference type="InterPro" id="IPR004183">
    <property type="entry name" value="Xdiol_dOase_suB"/>
</dbReference>
<keyword evidence="3" id="KW-0479">Metal-binding</keyword>
<dbReference type="PANTHER" id="PTHR30096:SF0">
    <property type="entry name" value="4,5-DOPA DIOXYGENASE EXTRADIOL-LIKE PROTEIN"/>
    <property type="match status" value="1"/>
</dbReference>
<name>A0A2U8FTM4_9BURK</name>
<proteinExistence type="inferred from homology"/>
<dbReference type="AlphaFoldDB" id="A0A2U8FTM4"/>
<dbReference type="EMBL" id="CP029210">
    <property type="protein sequence ID" value="AWI54403.1"/>
    <property type="molecule type" value="Genomic_DNA"/>
</dbReference>
<dbReference type="KEGG" id="aon:DEH84_13950"/>
<protein>
    <submittedName>
        <fullName evidence="7">Dioxygenase</fullName>
    </submittedName>
</protein>
<keyword evidence="4" id="KW-0862">Zinc</keyword>
<dbReference type="GO" id="GO:0008198">
    <property type="term" value="F:ferrous iron binding"/>
    <property type="evidence" value="ECO:0007669"/>
    <property type="project" value="InterPro"/>
</dbReference>
<keyword evidence="5" id="KW-0560">Oxidoreductase</keyword>
<accession>A0A2U8FTM4</accession>
<sequence>MNSPAPVLFVSHGAPTFALEPGQLGQALTSLGQRPHAARAVLVVSPHWQTRELAVTLSRQPETVHDFGGFPPAMYRLQYPVPDPLPFAGKAVQTLARAGLRVVGDEHRGLDHGAWVPLMHLLPAGADGMAPLPVFQVSLPVHYGPAEAWQLGRALSTLRDEGVLIVGSGSMTHNLREVQWGDAPPAPYVAEFTRWVEDAVARGDDDAVIAYRQRAPHATRAHPTEEHFLPLLVALGARRHGDAFISLAADTTHGVLSMATFGWGWPQV</sequence>
<keyword evidence="7" id="KW-0223">Dioxygenase</keyword>
<evidence type="ECO:0000256" key="3">
    <source>
        <dbReference type="ARBA" id="ARBA00022723"/>
    </source>
</evidence>
<feature type="domain" description="Extradiol ring-cleavage dioxygenase class III enzyme subunit B" evidence="6">
    <location>
        <begin position="37"/>
        <end position="238"/>
    </location>
</feature>
<dbReference type="Proteomes" id="UP000244892">
    <property type="component" value="Chromosome"/>
</dbReference>
<evidence type="ECO:0000259" key="6">
    <source>
        <dbReference type="Pfam" id="PF02900"/>
    </source>
</evidence>
<dbReference type="SUPFAM" id="SSF53213">
    <property type="entry name" value="LigB-like"/>
    <property type="match status" value="1"/>
</dbReference>